<organism evidence="2 3">
    <name type="scientific">Microbacter margulisiae</name>
    <dbReference type="NCBI Taxonomy" id="1350067"/>
    <lineage>
        <taxon>Bacteria</taxon>
        <taxon>Pseudomonadati</taxon>
        <taxon>Bacteroidota</taxon>
        <taxon>Bacteroidia</taxon>
        <taxon>Bacteroidales</taxon>
        <taxon>Porphyromonadaceae</taxon>
        <taxon>Microbacter</taxon>
    </lineage>
</organism>
<dbReference type="RefSeq" id="WP_183413016.1">
    <property type="nucleotide sequence ID" value="NZ_JACHYB010000001.1"/>
</dbReference>
<accession>A0A7W5DR57</accession>
<sequence>MSKVNSFAYGEISGKFGNTVGAVDKKGNTTMREYRAPSDPKTENQMRQRNRFSFVNTELSLMKLMFKQTYVACKTKEELRKAGWGAVNNAVSGDYPDFSVNYENLVIARGSLPKLEKITVTTTGDTKVNATWDTTPFLGIDPADQVKFVFTNPDSKIWHMAEEVSKRSEGAVDIQLPVVWTGIEVHCWAFTMRLDGKATSTSQYISALQL</sequence>
<dbReference type="Proteomes" id="UP000544222">
    <property type="component" value="Unassembled WGS sequence"/>
</dbReference>
<name>A0A7W5DR57_9PORP</name>
<keyword evidence="3" id="KW-1185">Reference proteome</keyword>
<dbReference type="EMBL" id="JACHYB010000001">
    <property type="protein sequence ID" value="MBB3187230.1"/>
    <property type="molecule type" value="Genomic_DNA"/>
</dbReference>
<dbReference type="InterPro" id="IPR046233">
    <property type="entry name" value="DUF6266"/>
</dbReference>
<evidence type="ECO:0000256" key="1">
    <source>
        <dbReference type="SAM" id="MobiDB-lite"/>
    </source>
</evidence>
<gene>
    <name evidence="2" type="ORF">FHX64_001393</name>
</gene>
<reference evidence="2 3" key="1">
    <citation type="submission" date="2020-08" db="EMBL/GenBank/DDBJ databases">
        <title>Genomic Encyclopedia of Type Strains, Phase IV (KMG-IV): sequencing the most valuable type-strain genomes for metagenomic binning, comparative biology and taxonomic classification.</title>
        <authorList>
            <person name="Goeker M."/>
        </authorList>
    </citation>
    <scope>NUCLEOTIDE SEQUENCE [LARGE SCALE GENOMIC DNA]</scope>
    <source>
        <strain evidence="2 3">DSM 27471</strain>
    </source>
</reference>
<evidence type="ECO:0000313" key="2">
    <source>
        <dbReference type="EMBL" id="MBB3187230.1"/>
    </source>
</evidence>
<dbReference type="Pfam" id="PF19781">
    <property type="entry name" value="DUF6266"/>
    <property type="match status" value="1"/>
</dbReference>
<comment type="caution">
    <text evidence="2">The sequence shown here is derived from an EMBL/GenBank/DDBJ whole genome shotgun (WGS) entry which is preliminary data.</text>
</comment>
<dbReference type="AlphaFoldDB" id="A0A7W5DR57"/>
<proteinExistence type="predicted"/>
<evidence type="ECO:0000313" key="3">
    <source>
        <dbReference type="Proteomes" id="UP000544222"/>
    </source>
</evidence>
<feature type="region of interest" description="Disordered" evidence="1">
    <location>
        <begin position="23"/>
        <end position="44"/>
    </location>
</feature>
<protein>
    <submittedName>
        <fullName evidence="2">Uncharacterized protein</fullName>
    </submittedName>
</protein>